<evidence type="ECO:0000256" key="2">
    <source>
        <dbReference type="ARBA" id="ARBA00022814"/>
    </source>
</evidence>
<evidence type="ECO:0000256" key="4">
    <source>
        <dbReference type="ARBA" id="ARBA00023015"/>
    </source>
</evidence>
<evidence type="ECO:0000313" key="8">
    <source>
        <dbReference type="EMBL" id="PIS43657.1"/>
    </source>
</evidence>
<name>A0A2H0YYU6_9BACT</name>
<dbReference type="PROSITE" id="PS51462">
    <property type="entry name" value="NUDIX"/>
    <property type="match status" value="1"/>
</dbReference>
<keyword evidence="2 6" id="KW-0889">Transcription antitermination</keyword>
<accession>A0A2H0YYU6</accession>
<organism evidence="8 9">
    <name type="scientific">Candidatus Kaiserbacteria bacterium CG08_land_8_20_14_0_20_50_21</name>
    <dbReference type="NCBI Taxonomy" id="1974604"/>
    <lineage>
        <taxon>Bacteria</taxon>
        <taxon>Candidatus Kaiseribacteriota</taxon>
    </lineage>
</organism>
<dbReference type="Gene3D" id="3.90.79.10">
    <property type="entry name" value="Nucleoside Triphosphate Pyrophosphohydrolase"/>
    <property type="match status" value="1"/>
</dbReference>
<dbReference type="InterPro" id="IPR006027">
    <property type="entry name" value="NusB_RsmB_TIM44"/>
</dbReference>
<dbReference type="EMBL" id="PEXT01000004">
    <property type="protein sequence ID" value="PIS43657.1"/>
    <property type="molecule type" value="Genomic_DNA"/>
</dbReference>
<keyword evidence="4 6" id="KW-0805">Transcription regulation</keyword>
<evidence type="ECO:0000259" key="7">
    <source>
        <dbReference type="PROSITE" id="PS51462"/>
    </source>
</evidence>
<dbReference type="AlphaFoldDB" id="A0A2H0YYU6"/>
<evidence type="ECO:0000256" key="1">
    <source>
        <dbReference type="ARBA" id="ARBA00005952"/>
    </source>
</evidence>
<comment type="similarity">
    <text evidence="1 6">Belongs to the NusB family.</text>
</comment>
<proteinExistence type="inferred from homology"/>
<dbReference type="HAMAP" id="MF_00073">
    <property type="entry name" value="NusB"/>
    <property type="match status" value="1"/>
</dbReference>
<dbReference type="PANTHER" id="PTHR11078">
    <property type="entry name" value="N UTILIZATION SUBSTANCE PROTEIN B-RELATED"/>
    <property type="match status" value="1"/>
</dbReference>
<dbReference type="GO" id="GO:0006353">
    <property type="term" value="P:DNA-templated transcription termination"/>
    <property type="evidence" value="ECO:0007669"/>
    <property type="project" value="UniProtKB-UniRule"/>
</dbReference>
<evidence type="ECO:0000256" key="6">
    <source>
        <dbReference type="HAMAP-Rule" id="MF_00073"/>
    </source>
</evidence>
<dbReference type="Pfam" id="PF01029">
    <property type="entry name" value="NusB"/>
    <property type="match status" value="1"/>
</dbReference>
<dbReference type="GO" id="GO:0031564">
    <property type="term" value="P:transcription antitermination"/>
    <property type="evidence" value="ECO:0007669"/>
    <property type="project" value="UniProtKB-KW"/>
</dbReference>
<dbReference type="InterPro" id="IPR015797">
    <property type="entry name" value="NUDIX_hydrolase-like_dom_sf"/>
</dbReference>
<keyword evidence="5 6" id="KW-0804">Transcription</keyword>
<dbReference type="Proteomes" id="UP000228687">
    <property type="component" value="Unassembled WGS sequence"/>
</dbReference>
<evidence type="ECO:0000313" key="9">
    <source>
        <dbReference type="Proteomes" id="UP000228687"/>
    </source>
</evidence>
<dbReference type="PANTHER" id="PTHR11078:SF3">
    <property type="entry name" value="ANTITERMINATION NUSB DOMAIN-CONTAINING PROTEIN"/>
    <property type="match status" value="1"/>
</dbReference>
<dbReference type="SUPFAM" id="SSF55811">
    <property type="entry name" value="Nudix"/>
    <property type="match status" value="1"/>
</dbReference>
<dbReference type="NCBIfam" id="TIGR01951">
    <property type="entry name" value="nusB"/>
    <property type="match status" value="1"/>
</dbReference>
<dbReference type="GO" id="GO:0005829">
    <property type="term" value="C:cytosol"/>
    <property type="evidence" value="ECO:0007669"/>
    <property type="project" value="TreeGrafter"/>
</dbReference>
<dbReference type="InterPro" id="IPR035926">
    <property type="entry name" value="NusB-like_sf"/>
</dbReference>
<dbReference type="InterPro" id="IPR011605">
    <property type="entry name" value="NusB_fam"/>
</dbReference>
<dbReference type="Pfam" id="PF00293">
    <property type="entry name" value="NUDIX"/>
    <property type="match status" value="1"/>
</dbReference>
<dbReference type="Gene3D" id="1.10.940.10">
    <property type="entry name" value="NusB-like"/>
    <property type="match status" value="1"/>
</dbReference>
<gene>
    <name evidence="6 8" type="primary">nusB</name>
    <name evidence="8" type="ORF">COT23_00070</name>
</gene>
<comment type="function">
    <text evidence="6">Involved in transcription antitermination. Required for transcription of ribosomal RNA (rRNA) genes. Binds specifically to the boxA antiterminator sequence of the ribosomal RNA (rrn) operons.</text>
</comment>
<feature type="domain" description="Nudix hydrolase" evidence="7">
    <location>
        <begin position="157"/>
        <end position="290"/>
    </location>
</feature>
<evidence type="ECO:0000256" key="5">
    <source>
        <dbReference type="ARBA" id="ARBA00023163"/>
    </source>
</evidence>
<reference evidence="9" key="1">
    <citation type="submission" date="2017-09" db="EMBL/GenBank/DDBJ databases">
        <title>Depth-based differentiation of microbial function through sediment-hosted aquifers and enrichment of novel symbionts in the deep terrestrial subsurface.</title>
        <authorList>
            <person name="Probst A.J."/>
            <person name="Ladd B."/>
            <person name="Jarett J.K."/>
            <person name="Geller-Mcgrath D.E."/>
            <person name="Sieber C.M.K."/>
            <person name="Emerson J.B."/>
            <person name="Anantharaman K."/>
            <person name="Thomas B.C."/>
            <person name="Malmstrom R."/>
            <person name="Stieglmeier M."/>
            <person name="Klingl A."/>
            <person name="Woyke T."/>
            <person name="Ryan C.M."/>
            <person name="Banfield J.F."/>
        </authorList>
    </citation>
    <scope>NUCLEOTIDE SEQUENCE [LARGE SCALE GENOMIC DNA]</scope>
</reference>
<keyword evidence="3 6" id="KW-0694">RNA-binding</keyword>
<dbReference type="GO" id="GO:0003723">
    <property type="term" value="F:RNA binding"/>
    <property type="evidence" value="ECO:0007669"/>
    <property type="project" value="UniProtKB-UniRule"/>
</dbReference>
<dbReference type="SUPFAM" id="SSF48013">
    <property type="entry name" value="NusB-like"/>
    <property type="match status" value="1"/>
</dbReference>
<sequence length="296" mass="32886">MANRHLARSVVLQTLFEWDTTHASEKDTQTILARNIAEFGGGDADQPFIDNLLSGVLAKRSDIDLVIEKAAPEWPIERIAPIDRNILRLGLYELLFADRAQVPAKVAINEAIELAKTFGGDSSGRFINGVLGAVYKELGEPGKDEQGIKKTKREDLPVEKMGGAIVYATHNGQYYLALVHDVFGHWTLSKGHIEEDMTLEVGIARVIKEELGLTATIGTKVGENEYVASHPERGRVRKHVWFFLASSSFEPIVLKKSGGLDDAKWFRLQDIIDLNFYDDMLPIVTVAVQKLLDAYA</sequence>
<dbReference type="InterPro" id="IPR000086">
    <property type="entry name" value="NUDIX_hydrolase_dom"/>
</dbReference>
<protein>
    <recommendedName>
        <fullName evidence="6">Transcription antitermination protein NusB</fullName>
    </recommendedName>
    <alternativeName>
        <fullName evidence="6">Antitermination factor NusB</fullName>
    </alternativeName>
</protein>
<evidence type="ECO:0000256" key="3">
    <source>
        <dbReference type="ARBA" id="ARBA00022884"/>
    </source>
</evidence>
<comment type="caution">
    <text evidence="8">The sequence shown here is derived from an EMBL/GenBank/DDBJ whole genome shotgun (WGS) entry which is preliminary data.</text>
</comment>